<feature type="domain" description="4Fe-4S Mo/W bis-MGD-type" evidence="7">
    <location>
        <begin position="62"/>
        <end position="127"/>
    </location>
</feature>
<accession>A8ZSU1</accession>
<evidence type="ECO:0000313" key="8">
    <source>
        <dbReference type="EMBL" id="ABW66004.1"/>
    </source>
</evidence>
<dbReference type="GO" id="GO:0046872">
    <property type="term" value="F:metal ion binding"/>
    <property type="evidence" value="ECO:0007669"/>
    <property type="project" value="UniProtKB-KW"/>
</dbReference>
<proteinExistence type="inferred from homology"/>
<dbReference type="PROSITE" id="PS51669">
    <property type="entry name" value="4FE4S_MOW_BIS_MGD"/>
    <property type="match status" value="1"/>
</dbReference>
<dbReference type="Gene3D" id="3.40.50.740">
    <property type="match status" value="1"/>
</dbReference>
<evidence type="ECO:0000256" key="3">
    <source>
        <dbReference type="ARBA" id="ARBA00022729"/>
    </source>
</evidence>
<keyword evidence="4" id="KW-0560">Oxidoreductase</keyword>
<dbReference type="InterPro" id="IPR006963">
    <property type="entry name" value="Mopterin_OxRdtase_4Fe-4S_dom"/>
</dbReference>
<dbReference type="KEGG" id="dol:Dole_0194"/>
<dbReference type="AlphaFoldDB" id="A8ZSU1"/>
<name>A8ZSU1_DESOH</name>
<keyword evidence="3" id="KW-0732">Signal</keyword>
<dbReference type="GO" id="GO:0043546">
    <property type="term" value="F:molybdopterin cofactor binding"/>
    <property type="evidence" value="ECO:0007669"/>
    <property type="project" value="InterPro"/>
</dbReference>
<dbReference type="Pfam" id="PF00384">
    <property type="entry name" value="Molybdopterin"/>
    <property type="match status" value="1"/>
</dbReference>
<dbReference type="SMR" id="A8ZSU1"/>
<dbReference type="SUPFAM" id="SSF50692">
    <property type="entry name" value="ADC-like"/>
    <property type="match status" value="1"/>
</dbReference>
<evidence type="ECO:0000256" key="1">
    <source>
        <dbReference type="ARBA" id="ARBA00010312"/>
    </source>
</evidence>
<evidence type="ECO:0000256" key="6">
    <source>
        <dbReference type="ARBA" id="ARBA00023014"/>
    </source>
</evidence>
<evidence type="ECO:0000256" key="5">
    <source>
        <dbReference type="ARBA" id="ARBA00023004"/>
    </source>
</evidence>
<dbReference type="PANTHER" id="PTHR43742">
    <property type="entry name" value="TRIMETHYLAMINE-N-OXIDE REDUCTASE"/>
    <property type="match status" value="1"/>
</dbReference>
<dbReference type="SUPFAM" id="SSF53706">
    <property type="entry name" value="Formate dehydrogenase/DMSO reductase, domains 1-3"/>
    <property type="match status" value="1"/>
</dbReference>
<keyword evidence="6" id="KW-0411">Iron-sulfur</keyword>
<dbReference type="InterPro" id="IPR006657">
    <property type="entry name" value="MoPterin_dinucl-bd_dom"/>
</dbReference>
<dbReference type="RefSeq" id="WP_012173623.1">
    <property type="nucleotide sequence ID" value="NC_009943.1"/>
</dbReference>
<dbReference type="OrthoDB" id="9810782at2"/>
<sequence length="993" mass="114023">MKEVKISRRTFLKGTSATVALLSLNSLGFLGGNTIANATEKIFEDWKYAGWENLHREEWTWDKVTYGTHLVDCYPGNCLWRVYSKDGVVFREEQAAKYPVIDPSGPDFNPRGCQKGASYSLQMYNPDRLKYPMKQVGGRGSGKWKRVSWDQCLAEIAEGIVDGLEAQGPESIIFESGPGNGGYVHVMAVHRLMVSLGATVLDLDSTIGDFNRGIYETFGKFMFMDSVDGWYFGKLLLIWHMNPVYTRIPSYHFISEARYNGAEIISIAPDYNPSCMHADEYIPVEMGSDAALGLAVCQVLMNKKWVDYPFVKEQSDLPLLVRKDTDRFLSAADIEKGARDDQFCFWDSKNNKVVKAPLETLKLPCDPALEGVYKATLLDGKTVEVEPVFNKLKALLDSEYTPEQASEMCRTNPDTIRRMAEKCYKASGGIQVMVGWNSPKYYHGDLIERAMCLVLTLTGSLGKKGCGIRGWNESLFEGAFTQIFKQKIGLMNLTRQLPLMRRVWESFKKEDPTISDEMASIKQERVIDRNMVNYTIPAFLYYNHSNYKKAWDNKAWHCPTMKREFKEYYDEAVNSGWWDGYVKPEKDQTPTVYCWMGTNPARKNRGWEKNILGSLWDKYKTIFGFETRWTTTLLYGDYALPCAGFYEKLDTRFPTPHVPWLTLTDEAVKPIGECKTEWEICLMLAKKIEEAAKKRGKTNFVPRTPVQEEYMPFLNQFSVRDAKGNVEISKLHDWQLMGSSGKDFDEIMEDALQSSVMLGNLPPGTNLKYMREHGIVRFVDVSIFDPVTMNLATDIKPDEPIIPLTWHTGEKKVPYPTYNRRIQFYIDHPWFLEAKEELPVHKDNPKIGGNYPLRLTSGHQRWSIHSIWVSNEQLLRTHQGRPFMFMSPEDAEKRGVEDGDLVRVFNDFASFKIHVKVTPAARPEKGAAKPGQVIIYHAWEPFMFPEWKSYDIAIPGMIKWLDLVNNYGHLHYWRWNWCAQPIDRGISVNVEKA</sequence>
<organism evidence="8 9">
    <name type="scientific">Desulfosudis oleivorans (strain DSM 6200 / JCM 39069 / Hxd3)</name>
    <name type="common">Desulfococcus oleovorans</name>
    <dbReference type="NCBI Taxonomy" id="96561"/>
    <lineage>
        <taxon>Bacteria</taxon>
        <taxon>Pseudomonadati</taxon>
        <taxon>Thermodesulfobacteriota</taxon>
        <taxon>Desulfobacteria</taxon>
        <taxon>Desulfobacterales</taxon>
        <taxon>Desulfosudaceae</taxon>
        <taxon>Desulfosudis</taxon>
    </lineage>
</organism>
<gene>
    <name evidence="8" type="ordered locus">Dole_0194</name>
</gene>
<dbReference type="HOGENOM" id="CLU_000422_13_3_7"/>
<dbReference type="STRING" id="96561.Dole_0194"/>
<evidence type="ECO:0000256" key="4">
    <source>
        <dbReference type="ARBA" id="ARBA00023002"/>
    </source>
</evidence>
<evidence type="ECO:0000259" key="7">
    <source>
        <dbReference type="PROSITE" id="PS51669"/>
    </source>
</evidence>
<evidence type="ECO:0000313" key="9">
    <source>
        <dbReference type="Proteomes" id="UP000008561"/>
    </source>
</evidence>
<dbReference type="GO" id="GO:0016491">
    <property type="term" value="F:oxidoreductase activity"/>
    <property type="evidence" value="ECO:0007669"/>
    <property type="project" value="UniProtKB-KW"/>
</dbReference>
<dbReference type="Gene3D" id="3.40.228.10">
    <property type="entry name" value="Dimethylsulfoxide Reductase, domain 2"/>
    <property type="match status" value="1"/>
</dbReference>
<dbReference type="Gene3D" id="2.40.40.20">
    <property type="match status" value="1"/>
</dbReference>
<dbReference type="InterPro" id="IPR050612">
    <property type="entry name" value="Prok_Mopterin_Oxidored"/>
</dbReference>
<dbReference type="Proteomes" id="UP000008561">
    <property type="component" value="Chromosome"/>
</dbReference>
<dbReference type="InterPro" id="IPR006656">
    <property type="entry name" value="Mopterin_OxRdtase"/>
</dbReference>
<dbReference type="EMBL" id="CP000859">
    <property type="protein sequence ID" value="ABW66004.1"/>
    <property type="molecule type" value="Genomic_DNA"/>
</dbReference>
<comment type="similarity">
    <text evidence="1">Belongs to the prokaryotic molybdopterin-containing oxidoreductase family.</text>
</comment>
<dbReference type="Gene3D" id="2.20.25.90">
    <property type="entry name" value="ADC-like domains"/>
    <property type="match status" value="1"/>
</dbReference>
<keyword evidence="5" id="KW-0408">Iron</keyword>
<dbReference type="PROSITE" id="PS51318">
    <property type="entry name" value="TAT"/>
    <property type="match status" value="1"/>
</dbReference>
<keyword evidence="9" id="KW-1185">Reference proteome</keyword>
<dbReference type="GO" id="GO:0051536">
    <property type="term" value="F:iron-sulfur cluster binding"/>
    <property type="evidence" value="ECO:0007669"/>
    <property type="project" value="UniProtKB-KW"/>
</dbReference>
<evidence type="ECO:0000256" key="2">
    <source>
        <dbReference type="ARBA" id="ARBA00022723"/>
    </source>
</evidence>
<dbReference type="eggNOG" id="COG0243">
    <property type="taxonomic scope" value="Bacteria"/>
</dbReference>
<dbReference type="InterPro" id="IPR009010">
    <property type="entry name" value="Asp_de-COase-like_dom_sf"/>
</dbReference>
<dbReference type="Gene3D" id="3.40.50.12440">
    <property type="match status" value="1"/>
</dbReference>
<protein>
    <submittedName>
        <fullName evidence="8">Molybdopterin oxidoreductase</fullName>
    </submittedName>
</protein>
<dbReference type="Pfam" id="PF01568">
    <property type="entry name" value="Molydop_binding"/>
    <property type="match status" value="1"/>
</dbReference>
<dbReference type="PANTHER" id="PTHR43742:SF6">
    <property type="entry name" value="OXIDOREDUCTASE YYAE-RELATED"/>
    <property type="match status" value="1"/>
</dbReference>
<reference evidence="8 9" key="1">
    <citation type="submission" date="2007-10" db="EMBL/GenBank/DDBJ databases">
        <title>Complete sequence of Desulfococcus oleovorans Hxd3.</title>
        <authorList>
            <consortium name="US DOE Joint Genome Institute"/>
            <person name="Copeland A."/>
            <person name="Lucas S."/>
            <person name="Lapidus A."/>
            <person name="Barry K."/>
            <person name="Glavina del Rio T."/>
            <person name="Dalin E."/>
            <person name="Tice H."/>
            <person name="Pitluck S."/>
            <person name="Kiss H."/>
            <person name="Brettin T."/>
            <person name="Bruce D."/>
            <person name="Detter J.C."/>
            <person name="Han C."/>
            <person name="Schmutz J."/>
            <person name="Larimer F."/>
            <person name="Land M."/>
            <person name="Hauser L."/>
            <person name="Kyrpides N."/>
            <person name="Kim E."/>
            <person name="Wawrik B."/>
            <person name="Richardson P."/>
        </authorList>
    </citation>
    <scope>NUCLEOTIDE SEQUENCE [LARGE SCALE GENOMIC DNA]</scope>
    <source>
        <strain evidence="9">DSM 6200 / JCM 39069 / Hxd3</strain>
    </source>
</reference>
<dbReference type="InterPro" id="IPR006311">
    <property type="entry name" value="TAT_signal"/>
</dbReference>
<keyword evidence="2" id="KW-0479">Metal-binding</keyword>